<name>A0ABY4L8J7_9BACT</name>
<sequence length="145" mass="16572">MLKKWPDFSKEHRLYMQKLIREIPLSNGLTVRFFDATRRYFGDYHQVRIQICCEVPLTPDLFPDEEVHQAARKLLGASVVYKKEIEHQGVPTLAIDQTVERVVADFAAHSLGYFNTPAFPKKLVQSELTRAGGRRSGFVPRGING</sequence>
<reference evidence="1" key="1">
    <citation type="submission" date="2022-04" db="EMBL/GenBank/DDBJ databases">
        <authorList>
            <person name="Liu G."/>
        </authorList>
    </citation>
    <scope>NUCLEOTIDE SEQUENCE</scope>
    <source>
        <strain evidence="1">RG22</strain>
    </source>
</reference>
<protein>
    <submittedName>
        <fullName evidence="1">Uncharacterized protein</fullName>
    </submittedName>
</protein>
<dbReference type="RefSeq" id="WP_248646300.1">
    <property type="nucleotide sequence ID" value="NZ_CP096574.1"/>
</dbReference>
<accession>A0ABY4L8J7</accession>
<dbReference type="EMBL" id="CP096574">
    <property type="protein sequence ID" value="UPU34079.1"/>
    <property type="molecule type" value="Genomic_DNA"/>
</dbReference>
<dbReference type="Proteomes" id="UP000831485">
    <property type="component" value="Chromosome"/>
</dbReference>
<organism evidence="1 2">
    <name type="scientific">Geomonas paludis</name>
    <dbReference type="NCBI Taxonomy" id="2740185"/>
    <lineage>
        <taxon>Bacteria</taxon>
        <taxon>Pseudomonadati</taxon>
        <taxon>Thermodesulfobacteriota</taxon>
        <taxon>Desulfuromonadia</taxon>
        <taxon>Geobacterales</taxon>
        <taxon>Geobacteraceae</taxon>
        <taxon>Geomonas</taxon>
    </lineage>
</organism>
<keyword evidence="2" id="KW-1185">Reference proteome</keyword>
<proteinExistence type="predicted"/>
<evidence type="ECO:0000313" key="1">
    <source>
        <dbReference type="EMBL" id="UPU34079.1"/>
    </source>
</evidence>
<evidence type="ECO:0000313" key="2">
    <source>
        <dbReference type="Proteomes" id="UP000831485"/>
    </source>
</evidence>
<gene>
    <name evidence="1" type="ORF">M1B72_11500</name>
</gene>